<gene>
    <name evidence="1" type="ORF">SAMN04489707_100935</name>
</gene>
<dbReference type="EMBL" id="FPBX01000009">
    <property type="protein sequence ID" value="SFU56848.1"/>
    <property type="molecule type" value="Genomic_DNA"/>
</dbReference>
<dbReference type="AlphaFoldDB" id="A0A1I7H823"/>
<keyword evidence="2" id="KW-1185">Reference proteome</keyword>
<dbReference type="Pfam" id="PF06945">
    <property type="entry name" value="DUF1289"/>
    <property type="match status" value="1"/>
</dbReference>
<dbReference type="Proteomes" id="UP000183656">
    <property type="component" value="Unassembled WGS sequence"/>
</dbReference>
<evidence type="ECO:0000313" key="2">
    <source>
        <dbReference type="Proteomes" id="UP000183656"/>
    </source>
</evidence>
<sequence>MSPDRSHCEGCFRTLDDIRAWSRAGNSERRRIWTEALCRAGIALPPGLA</sequence>
<reference evidence="1 2" key="1">
    <citation type="submission" date="2016-10" db="EMBL/GenBank/DDBJ databases">
        <authorList>
            <person name="de Groot N.N."/>
        </authorList>
    </citation>
    <scope>NUCLEOTIDE SEQUENCE [LARGE SCALE GENOMIC DNA]</scope>
    <source>
        <strain evidence="1 2">R-24608</strain>
    </source>
</reference>
<dbReference type="InterPro" id="IPR010710">
    <property type="entry name" value="DUF1289"/>
</dbReference>
<name>A0A1I7H823_9BURK</name>
<organism evidence="1 2">
    <name type="scientific">Paenacidovorax caeni</name>
    <dbReference type="NCBI Taxonomy" id="343013"/>
    <lineage>
        <taxon>Bacteria</taxon>
        <taxon>Pseudomonadati</taxon>
        <taxon>Pseudomonadota</taxon>
        <taxon>Betaproteobacteria</taxon>
        <taxon>Burkholderiales</taxon>
        <taxon>Comamonadaceae</taxon>
        <taxon>Paenacidovorax</taxon>
    </lineage>
</organism>
<evidence type="ECO:0008006" key="3">
    <source>
        <dbReference type="Google" id="ProtNLM"/>
    </source>
</evidence>
<accession>A0A1I7H823</accession>
<proteinExistence type="predicted"/>
<dbReference type="STRING" id="343013.SAMN04489707_100935"/>
<protein>
    <recommendedName>
        <fullName evidence="3">DUF1289 domain-containing protein</fullName>
    </recommendedName>
</protein>
<evidence type="ECO:0000313" key="1">
    <source>
        <dbReference type="EMBL" id="SFU56848.1"/>
    </source>
</evidence>